<dbReference type="Proteomes" id="UP001224926">
    <property type="component" value="Chromosome"/>
</dbReference>
<feature type="transmembrane region" description="Helical" evidence="1">
    <location>
        <begin position="67"/>
        <end position="85"/>
    </location>
</feature>
<accession>A0AAF0PA14</accession>
<organism evidence="2 3">
    <name type="scientific">Natrinema thermotolerans</name>
    <dbReference type="NCBI Taxonomy" id="121872"/>
    <lineage>
        <taxon>Archaea</taxon>
        <taxon>Methanobacteriati</taxon>
        <taxon>Methanobacteriota</taxon>
        <taxon>Stenosarchaea group</taxon>
        <taxon>Halobacteria</taxon>
        <taxon>Halobacteriales</taxon>
        <taxon>Natrialbaceae</taxon>
        <taxon>Natrinema</taxon>
    </lineage>
</organism>
<dbReference type="GeneID" id="84215861"/>
<reference evidence="2 3" key="1">
    <citation type="submission" date="2022-07" db="EMBL/GenBank/DDBJ databases">
        <title>Two temperate virus in Haloterrigena jeotgali A29.</title>
        <authorList>
            <person name="Deng X."/>
        </authorList>
    </citation>
    <scope>NUCLEOTIDE SEQUENCE [LARGE SCALE GENOMIC DNA]</scope>
    <source>
        <strain evidence="2 3">A29</strain>
    </source>
</reference>
<proteinExistence type="predicted"/>
<dbReference type="GeneID" id="39864345"/>
<sequence>MATEYQTQRRASRTVLVGGVLVVLGLLFTFASTTAQQIALLGIVGAVTGGSVRLVTQKIDEDPYGTLLMYGVGLIAPRVWLYDFGHDGQQFLVMTVGILGVAAVALASHIRFKTSYGLALGFGAGVAVSTVILYGV</sequence>
<dbReference type="EMBL" id="CP101873">
    <property type="protein sequence ID" value="WMT07255.1"/>
    <property type="molecule type" value="Genomic_DNA"/>
</dbReference>
<keyword evidence="1" id="KW-0472">Membrane</keyword>
<protein>
    <submittedName>
        <fullName evidence="2">Uncharacterized protein</fullName>
    </submittedName>
</protein>
<keyword evidence="1" id="KW-0812">Transmembrane</keyword>
<keyword evidence="1" id="KW-1133">Transmembrane helix</keyword>
<dbReference type="AlphaFoldDB" id="A0AAF0PA14"/>
<evidence type="ECO:0000313" key="3">
    <source>
        <dbReference type="Proteomes" id="UP001224926"/>
    </source>
</evidence>
<evidence type="ECO:0000256" key="1">
    <source>
        <dbReference type="SAM" id="Phobius"/>
    </source>
</evidence>
<dbReference type="RefSeq" id="WP_049966540.1">
    <property type="nucleotide sequence ID" value="NZ_CP101873.1"/>
</dbReference>
<name>A0AAF0PA14_9EURY</name>
<gene>
    <name evidence="2" type="ORF">NP511_17930</name>
</gene>
<feature type="transmembrane region" description="Helical" evidence="1">
    <location>
        <begin position="37"/>
        <end position="55"/>
    </location>
</feature>
<evidence type="ECO:0000313" key="2">
    <source>
        <dbReference type="EMBL" id="WMT07255.1"/>
    </source>
</evidence>
<feature type="transmembrane region" description="Helical" evidence="1">
    <location>
        <begin position="117"/>
        <end position="135"/>
    </location>
</feature>
<keyword evidence="3" id="KW-1185">Reference proteome</keyword>
<feature type="transmembrane region" description="Helical" evidence="1">
    <location>
        <begin position="91"/>
        <end position="110"/>
    </location>
</feature>
<feature type="transmembrane region" description="Helical" evidence="1">
    <location>
        <begin position="12"/>
        <end position="31"/>
    </location>
</feature>